<organism evidence="1 2">
    <name type="scientific">Diphasiastrum complanatum</name>
    <name type="common">Issler's clubmoss</name>
    <name type="synonym">Lycopodium complanatum</name>
    <dbReference type="NCBI Taxonomy" id="34168"/>
    <lineage>
        <taxon>Eukaryota</taxon>
        <taxon>Viridiplantae</taxon>
        <taxon>Streptophyta</taxon>
        <taxon>Embryophyta</taxon>
        <taxon>Tracheophyta</taxon>
        <taxon>Lycopodiopsida</taxon>
        <taxon>Lycopodiales</taxon>
        <taxon>Lycopodiaceae</taxon>
        <taxon>Lycopodioideae</taxon>
        <taxon>Diphasiastrum</taxon>
    </lineage>
</organism>
<evidence type="ECO:0000313" key="1">
    <source>
        <dbReference type="EMBL" id="KAJ7566508.1"/>
    </source>
</evidence>
<gene>
    <name evidence="1" type="ORF">O6H91_02G106500</name>
</gene>
<name>A0ACC2EJ40_DIPCM</name>
<dbReference type="Proteomes" id="UP001162992">
    <property type="component" value="Chromosome 2"/>
</dbReference>
<protein>
    <submittedName>
        <fullName evidence="1">Uncharacterized protein</fullName>
    </submittedName>
</protein>
<sequence length="253" mass="27427">MAQCMGSLYWLQANLRRHYTSELTHFTRHKAPFPLSAFFSRTIFDESLLSPPTETTSLDYSKMVVCFREDDLPFPEHLVQKDMGDLGMRTSLEVQYSPWAISMMNGFGKTGGKKTKESTGGPPGGNNGGDDGGGDGGDDGEGHHIFLLPLLTLAFAALHLGYCITIWFRDDHLDSESFKTGLGLFCLLAVAAIRLKSGAGLDAYVLGLGASLGVMFWTGERCLVKKEGSFAGIVALIAASMTVIFTAALYHNI</sequence>
<dbReference type="EMBL" id="CM055093">
    <property type="protein sequence ID" value="KAJ7566508.1"/>
    <property type="molecule type" value="Genomic_DNA"/>
</dbReference>
<proteinExistence type="predicted"/>
<comment type="caution">
    <text evidence="1">The sequence shown here is derived from an EMBL/GenBank/DDBJ whole genome shotgun (WGS) entry which is preliminary data.</text>
</comment>
<evidence type="ECO:0000313" key="2">
    <source>
        <dbReference type="Proteomes" id="UP001162992"/>
    </source>
</evidence>
<accession>A0ACC2EJ40</accession>
<reference evidence="2" key="1">
    <citation type="journal article" date="2024" name="Proc. Natl. Acad. Sci. U.S.A.">
        <title>Extraordinary preservation of gene collinearity over three hundred million years revealed in homosporous lycophytes.</title>
        <authorList>
            <person name="Li C."/>
            <person name="Wickell D."/>
            <person name="Kuo L.Y."/>
            <person name="Chen X."/>
            <person name="Nie B."/>
            <person name="Liao X."/>
            <person name="Peng D."/>
            <person name="Ji J."/>
            <person name="Jenkins J."/>
            <person name="Williams M."/>
            <person name="Shu S."/>
            <person name="Plott C."/>
            <person name="Barry K."/>
            <person name="Rajasekar S."/>
            <person name="Grimwood J."/>
            <person name="Han X."/>
            <person name="Sun S."/>
            <person name="Hou Z."/>
            <person name="He W."/>
            <person name="Dai G."/>
            <person name="Sun C."/>
            <person name="Schmutz J."/>
            <person name="Leebens-Mack J.H."/>
            <person name="Li F.W."/>
            <person name="Wang L."/>
        </authorList>
    </citation>
    <scope>NUCLEOTIDE SEQUENCE [LARGE SCALE GENOMIC DNA]</scope>
    <source>
        <strain evidence="2">cv. PW_Plant_1</strain>
    </source>
</reference>
<keyword evidence="2" id="KW-1185">Reference proteome</keyword>